<gene>
    <name evidence="1" type="ORF">JRQ81_000623</name>
</gene>
<comment type="caution">
    <text evidence="1">The sequence shown here is derived from an EMBL/GenBank/DDBJ whole genome shotgun (WGS) entry which is preliminary data.</text>
</comment>
<feature type="non-terminal residue" evidence="1">
    <location>
        <position position="1"/>
    </location>
</feature>
<sequence length="68" mass="7840">AKAVIKQRIWDVELQEYQSLLVSSSADRSNVFTLPFYLKSISLPKHRRALTLARLNVLPSRLLDGRFL</sequence>
<name>A0A9Q1B770_9SAUR</name>
<protein>
    <submittedName>
        <fullName evidence="1">Uncharacterized protein</fullName>
    </submittedName>
</protein>
<feature type="non-terminal residue" evidence="1">
    <location>
        <position position="68"/>
    </location>
</feature>
<dbReference type="Proteomes" id="UP001142489">
    <property type="component" value="Unassembled WGS sequence"/>
</dbReference>
<evidence type="ECO:0000313" key="2">
    <source>
        <dbReference type="Proteomes" id="UP001142489"/>
    </source>
</evidence>
<reference evidence="1" key="1">
    <citation type="journal article" date="2023" name="DNA Res.">
        <title>Chromosome-level genome assembly of Phrynocephalus forsythii using third-generation DNA sequencing and Hi-C analysis.</title>
        <authorList>
            <person name="Qi Y."/>
            <person name="Zhao W."/>
            <person name="Zhao Y."/>
            <person name="Niu C."/>
            <person name="Cao S."/>
            <person name="Zhang Y."/>
        </authorList>
    </citation>
    <scope>NUCLEOTIDE SEQUENCE</scope>
    <source>
        <tissue evidence="1">Muscle</tissue>
    </source>
</reference>
<accession>A0A9Q1B770</accession>
<dbReference type="AlphaFoldDB" id="A0A9Q1B770"/>
<organism evidence="1 2">
    <name type="scientific">Phrynocephalus forsythii</name>
    <dbReference type="NCBI Taxonomy" id="171643"/>
    <lineage>
        <taxon>Eukaryota</taxon>
        <taxon>Metazoa</taxon>
        <taxon>Chordata</taxon>
        <taxon>Craniata</taxon>
        <taxon>Vertebrata</taxon>
        <taxon>Euteleostomi</taxon>
        <taxon>Lepidosauria</taxon>
        <taxon>Squamata</taxon>
        <taxon>Bifurcata</taxon>
        <taxon>Unidentata</taxon>
        <taxon>Episquamata</taxon>
        <taxon>Toxicofera</taxon>
        <taxon>Iguania</taxon>
        <taxon>Acrodonta</taxon>
        <taxon>Agamidae</taxon>
        <taxon>Agaminae</taxon>
        <taxon>Phrynocephalus</taxon>
    </lineage>
</organism>
<evidence type="ECO:0000313" key="1">
    <source>
        <dbReference type="EMBL" id="KAJ7344673.1"/>
    </source>
</evidence>
<proteinExistence type="predicted"/>
<dbReference type="EMBL" id="JAPFRF010000001">
    <property type="protein sequence ID" value="KAJ7344673.1"/>
    <property type="molecule type" value="Genomic_DNA"/>
</dbReference>
<keyword evidence="2" id="KW-1185">Reference proteome</keyword>